<protein>
    <submittedName>
        <fullName evidence="1">Uncharacterized protein</fullName>
    </submittedName>
</protein>
<keyword evidence="2" id="KW-1185">Reference proteome</keyword>
<comment type="caution">
    <text evidence="1">The sequence shown here is derived from an EMBL/GenBank/DDBJ whole genome shotgun (WGS) entry which is preliminary data.</text>
</comment>
<gene>
    <name evidence="1" type="ORF">Y1Q_0013233</name>
</gene>
<reference evidence="1 2" key="1">
    <citation type="journal article" date="2012" name="Genome Biol.">
        <title>Sequencing three crocodilian genomes to illuminate the evolution of archosaurs and amniotes.</title>
        <authorList>
            <person name="St John J.A."/>
            <person name="Braun E.L."/>
            <person name="Isberg S.R."/>
            <person name="Miles L.G."/>
            <person name="Chong A.Y."/>
            <person name="Gongora J."/>
            <person name="Dalzell P."/>
            <person name="Moran C."/>
            <person name="Bed'hom B."/>
            <person name="Abzhanov A."/>
            <person name="Burgess S.C."/>
            <person name="Cooksey A.M."/>
            <person name="Castoe T.A."/>
            <person name="Crawford N.G."/>
            <person name="Densmore L.D."/>
            <person name="Drew J.C."/>
            <person name="Edwards S.V."/>
            <person name="Faircloth B.C."/>
            <person name="Fujita M.K."/>
            <person name="Greenwold M.J."/>
            <person name="Hoffmann F.G."/>
            <person name="Howard J.M."/>
            <person name="Iguchi T."/>
            <person name="Janes D.E."/>
            <person name="Khan S.Y."/>
            <person name="Kohno S."/>
            <person name="de Koning A.J."/>
            <person name="Lance S.L."/>
            <person name="McCarthy F.M."/>
            <person name="McCormack J.E."/>
            <person name="Merchant M.E."/>
            <person name="Peterson D.G."/>
            <person name="Pollock D.D."/>
            <person name="Pourmand N."/>
            <person name="Raney B.J."/>
            <person name="Roessler K.A."/>
            <person name="Sanford J.R."/>
            <person name="Sawyer R.H."/>
            <person name="Schmidt C.J."/>
            <person name="Triplett E.W."/>
            <person name="Tuberville T.D."/>
            <person name="Venegas-Anaya M."/>
            <person name="Howard J.T."/>
            <person name="Jarvis E.D."/>
            <person name="Guillette L.J.Jr."/>
            <person name="Glenn T.C."/>
            <person name="Green R.E."/>
            <person name="Ray D.A."/>
        </authorList>
    </citation>
    <scope>NUCLEOTIDE SEQUENCE [LARGE SCALE GENOMIC DNA]</scope>
    <source>
        <strain evidence="1">KSC_2009_1</strain>
    </source>
</reference>
<evidence type="ECO:0000313" key="2">
    <source>
        <dbReference type="Proteomes" id="UP000050525"/>
    </source>
</evidence>
<accession>A0A151NUF7</accession>
<organism evidence="1 2">
    <name type="scientific">Alligator mississippiensis</name>
    <name type="common">American alligator</name>
    <dbReference type="NCBI Taxonomy" id="8496"/>
    <lineage>
        <taxon>Eukaryota</taxon>
        <taxon>Metazoa</taxon>
        <taxon>Chordata</taxon>
        <taxon>Craniata</taxon>
        <taxon>Vertebrata</taxon>
        <taxon>Euteleostomi</taxon>
        <taxon>Archelosauria</taxon>
        <taxon>Archosauria</taxon>
        <taxon>Crocodylia</taxon>
        <taxon>Alligatoridae</taxon>
        <taxon>Alligatorinae</taxon>
        <taxon>Alligator</taxon>
    </lineage>
</organism>
<dbReference type="EMBL" id="AKHW03001930">
    <property type="protein sequence ID" value="KYO40418.1"/>
    <property type="molecule type" value="Genomic_DNA"/>
</dbReference>
<proteinExistence type="predicted"/>
<dbReference type="AlphaFoldDB" id="A0A151NUF7"/>
<name>A0A151NUF7_ALLMI</name>
<dbReference type="Proteomes" id="UP000050525">
    <property type="component" value="Unassembled WGS sequence"/>
</dbReference>
<evidence type="ECO:0000313" key="1">
    <source>
        <dbReference type="EMBL" id="KYO40418.1"/>
    </source>
</evidence>
<sequence>MDKKIAWPQSCNECHKTPHLCRCTAYENITLLTRTVLLNFIGLGNSNILGACYLHSDYYFQEEASPNDIGKHSCSCLKPNESNP</sequence>